<keyword evidence="6" id="KW-1015">Disulfide bond</keyword>
<evidence type="ECO:0000256" key="4">
    <source>
        <dbReference type="ARBA" id="ARBA00022827"/>
    </source>
</evidence>
<feature type="transmembrane region" description="Helical" evidence="7">
    <location>
        <begin position="187"/>
        <end position="205"/>
    </location>
</feature>
<evidence type="ECO:0000256" key="6">
    <source>
        <dbReference type="ARBA" id="ARBA00023157"/>
    </source>
</evidence>
<evidence type="ECO:0000256" key="2">
    <source>
        <dbReference type="ARBA" id="ARBA00012512"/>
    </source>
</evidence>
<evidence type="ECO:0000256" key="7">
    <source>
        <dbReference type="SAM" id="Phobius"/>
    </source>
</evidence>
<dbReference type="PROSITE" id="PS51324">
    <property type="entry name" value="ERV_ALR"/>
    <property type="match status" value="1"/>
</dbReference>
<organism evidence="9">
    <name type="scientific">viral metagenome</name>
    <dbReference type="NCBI Taxonomy" id="1070528"/>
    <lineage>
        <taxon>unclassified sequences</taxon>
        <taxon>metagenomes</taxon>
        <taxon>organismal metagenomes</taxon>
    </lineage>
</organism>
<dbReference type="AlphaFoldDB" id="A0A6C0BLT2"/>
<keyword evidence="7" id="KW-0472">Membrane</keyword>
<dbReference type="Gene3D" id="1.20.120.310">
    <property type="entry name" value="ERV/ALR sulfhydryl oxidase domain"/>
    <property type="match status" value="1"/>
</dbReference>
<keyword evidence="3" id="KW-0285">Flavoprotein</keyword>
<name>A0A6C0BLT2_9ZZZZ</name>
<evidence type="ECO:0000313" key="9">
    <source>
        <dbReference type="EMBL" id="QHS92701.1"/>
    </source>
</evidence>
<reference evidence="9" key="1">
    <citation type="journal article" date="2020" name="Nature">
        <title>Giant virus diversity and host interactions through global metagenomics.</title>
        <authorList>
            <person name="Schulz F."/>
            <person name="Roux S."/>
            <person name="Paez-Espino D."/>
            <person name="Jungbluth S."/>
            <person name="Walsh D.A."/>
            <person name="Denef V.J."/>
            <person name="McMahon K.D."/>
            <person name="Konstantinidis K.T."/>
            <person name="Eloe-Fadrosh E.A."/>
            <person name="Kyrpides N.C."/>
            <person name="Woyke T."/>
        </authorList>
    </citation>
    <scope>NUCLEOTIDE SEQUENCE</scope>
    <source>
        <strain evidence="9">GVMAG-M-3300014204-73</strain>
    </source>
</reference>
<accession>A0A6C0BLT2</accession>
<comment type="cofactor">
    <cofactor evidence="1">
        <name>FAD</name>
        <dbReference type="ChEBI" id="CHEBI:57692"/>
    </cofactor>
</comment>
<keyword evidence="7" id="KW-0812">Transmembrane</keyword>
<dbReference type="EMBL" id="MN739187">
    <property type="protein sequence ID" value="QHS92701.1"/>
    <property type="molecule type" value="Genomic_DNA"/>
</dbReference>
<dbReference type="InterPro" id="IPR036774">
    <property type="entry name" value="ERV/ALR_sulphydryl_oxid_sf"/>
</dbReference>
<sequence>METWIFLRDLAQDYPMDPDYQQVQNYKELLVALRYVIPNPSERSKYAYYLDQTPVDPYLTNRLTFLSWIQKGSNQLVSTLDVEHRILMDRIWSYLWAVGQAYPNQPNFQEVLFYKNFFLTLENTLPGAVNRRVYVGVTHQVPVDRFLTSRTNLVKWLRIVHYHMTAQPPEADSIVEHFGVGHVRRHSAAYASVVLLGCAVLLYLTR</sequence>
<keyword evidence="5" id="KW-0560">Oxidoreductase</keyword>
<keyword evidence="4" id="KW-0274">FAD</keyword>
<dbReference type="GO" id="GO:0016972">
    <property type="term" value="F:thiol oxidase activity"/>
    <property type="evidence" value="ECO:0007669"/>
    <property type="project" value="UniProtKB-EC"/>
</dbReference>
<evidence type="ECO:0000256" key="1">
    <source>
        <dbReference type="ARBA" id="ARBA00001974"/>
    </source>
</evidence>
<keyword evidence="7" id="KW-1133">Transmembrane helix</keyword>
<evidence type="ECO:0000259" key="8">
    <source>
        <dbReference type="PROSITE" id="PS51324"/>
    </source>
</evidence>
<evidence type="ECO:0000256" key="5">
    <source>
        <dbReference type="ARBA" id="ARBA00023002"/>
    </source>
</evidence>
<proteinExistence type="predicted"/>
<dbReference type="InterPro" id="IPR017905">
    <property type="entry name" value="ERV/ALR_sulphydryl_oxidase"/>
</dbReference>
<evidence type="ECO:0000256" key="3">
    <source>
        <dbReference type="ARBA" id="ARBA00022630"/>
    </source>
</evidence>
<feature type="domain" description="ERV/ALR sulfhydryl oxidase" evidence="8">
    <location>
        <begin position="1"/>
        <end position="96"/>
    </location>
</feature>
<protein>
    <recommendedName>
        <fullName evidence="2">thiol oxidase</fullName>
        <ecNumber evidence="2">1.8.3.2</ecNumber>
    </recommendedName>
</protein>
<dbReference type="EC" id="1.8.3.2" evidence="2"/>